<reference evidence="3 4" key="1">
    <citation type="submission" date="2018-06" db="EMBL/GenBank/DDBJ databases">
        <title>Genomic Encyclopedia of Type Strains, Phase IV (KMG-IV): sequencing the most valuable type-strain genomes for metagenomic binning, comparative biology and taxonomic classification.</title>
        <authorList>
            <person name="Goeker M."/>
        </authorList>
    </citation>
    <scope>NUCLEOTIDE SEQUENCE [LARGE SCALE GENOMIC DNA]</scope>
    <source>
        <strain evidence="3 4">DSM 25520</strain>
    </source>
</reference>
<protein>
    <submittedName>
        <fullName evidence="3">Uncharacterized protein DUF3592</fullName>
    </submittedName>
</protein>
<comment type="caution">
    <text evidence="3">The sequence shown here is derived from an EMBL/GenBank/DDBJ whole genome shotgun (WGS) entry which is preliminary data.</text>
</comment>
<dbReference type="EMBL" id="QNRQ01000008">
    <property type="protein sequence ID" value="RBP37897.1"/>
    <property type="molecule type" value="Genomic_DNA"/>
</dbReference>
<evidence type="ECO:0000256" key="1">
    <source>
        <dbReference type="SAM" id="Phobius"/>
    </source>
</evidence>
<sequence>MTRRTRWTFFAIFTTIGVAFAVAAWSDVSTYRTLYARGVHTEAEILRYEGVLGRRGTRWYPVYRFTTADGRSVEVRSADSASPSNRPRGTRLAVVYDPEHPDTLRTATALKGGVGVMPWFLVLISLLMWGIASLFLMPKRETSVLQNR</sequence>
<feature type="transmembrane region" description="Helical" evidence="1">
    <location>
        <begin position="119"/>
        <end position="138"/>
    </location>
</feature>
<name>A0A366H8I2_9BURK</name>
<keyword evidence="1" id="KW-1133">Transmembrane helix</keyword>
<accession>A0A366H8I2</accession>
<feature type="domain" description="DUF3592" evidence="2">
    <location>
        <begin position="41"/>
        <end position="102"/>
    </location>
</feature>
<keyword evidence="4" id="KW-1185">Reference proteome</keyword>
<dbReference type="Proteomes" id="UP000253628">
    <property type="component" value="Unassembled WGS sequence"/>
</dbReference>
<dbReference type="OrthoDB" id="2242169at2"/>
<organism evidence="3 4">
    <name type="scientific">Eoetvoesiella caeni</name>
    <dbReference type="NCBI Taxonomy" id="645616"/>
    <lineage>
        <taxon>Bacteria</taxon>
        <taxon>Pseudomonadati</taxon>
        <taxon>Pseudomonadota</taxon>
        <taxon>Betaproteobacteria</taxon>
        <taxon>Burkholderiales</taxon>
        <taxon>Alcaligenaceae</taxon>
        <taxon>Eoetvoesiella</taxon>
    </lineage>
</organism>
<evidence type="ECO:0000313" key="3">
    <source>
        <dbReference type="EMBL" id="RBP37897.1"/>
    </source>
</evidence>
<evidence type="ECO:0000313" key="4">
    <source>
        <dbReference type="Proteomes" id="UP000253628"/>
    </source>
</evidence>
<keyword evidence="1" id="KW-0472">Membrane</keyword>
<dbReference type="AlphaFoldDB" id="A0A366H8I2"/>
<feature type="transmembrane region" description="Helical" evidence="1">
    <location>
        <begin position="7"/>
        <end position="25"/>
    </location>
</feature>
<evidence type="ECO:0000259" key="2">
    <source>
        <dbReference type="Pfam" id="PF12158"/>
    </source>
</evidence>
<keyword evidence="1" id="KW-0812">Transmembrane</keyword>
<dbReference type="InterPro" id="IPR021994">
    <property type="entry name" value="DUF3592"/>
</dbReference>
<dbReference type="RefSeq" id="WP_113934059.1">
    <property type="nucleotide sequence ID" value="NZ_JACCEU010000009.1"/>
</dbReference>
<proteinExistence type="predicted"/>
<gene>
    <name evidence="3" type="ORF">DFR37_10879</name>
</gene>
<dbReference type="Pfam" id="PF12158">
    <property type="entry name" value="DUF3592"/>
    <property type="match status" value="1"/>
</dbReference>